<name>A0A4Y7JNA7_PAPSO</name>
<dbReference type="GO" id="GO:0009506">
    <property type="term" value="C:plasmodesma"/>
    <property type="evidence" value="ECO:0007669"/>
    <property type="project" value="UniProtKB-ARBA"/>
</dbReference>
<proteinExistence type="predicted"/>
<dbReference type="SMART" id="SM00768">
    <property type="entry name" value="X8"/>
    <property type="match status" value="1"/>
</dbReference>
<dbReference type="InterPro" id="IPR012946">
    <property type="entry name" value="X8"/>
</dbReference>
<sequence>MVSKSQNVTSDFFENLETFVSSGVGVQNVGTANISENSKISVPFVSSGVGVQNEGTSDISESGNCTQKVGKGDISKCGPLIQVSEHSNSSGVSVQTASGRDSPVLSSSVVTAADEHERPIGFVLLAKNPANLTYCVARGVDQKILQEGLDWVCSQPNFTCSNLLPGHLCYEPNTVEAHASYAFNMYYYENLGRPESCGFNGAAWISTTNPSHGLCIFVGSRNGAKWICYFSTTWPAIFIRPSNM</sequence>
<dbReference type="Gene3D" id="1.20.58.1040">
    <property type="match status" value="1"/>
</dbReference>
<gene>
    <name evidence="3" type="ORF">C5167_023223</name>
</gene>
<keyword evidence="4" id="KW-1185">Reference proteome</keyword>
<keyword evidence="1" id="KW-0732">Signal</keyword>
<dbReference type="InterPro" id="IPR044788">
    <property type="entry name" value="X8_dom_prot"/>
</dbReference>
<dbReference type="Pfam" id="PF07983">
    <property type="entry name" value="X8"/>
    <property type="match status" value="1"/>
</dbReference>
<dbReference type="PANTHER" id="PTHR31044:SF52">
    <property type="entry name" value="OS01G0631500 PROTEIN"/>
    <property type="match status" value="1"/>
</dbReference>
<reference evidence="3 4" key="1">
    <citation type="journal article" date="2018" name="Science">
        <title>The opium poppy genome and morphinan production.</title>
        <authorList>
            <person name="Guo L."/>
            <person name="Winzer T."/>
            <person name="Yang X."/>
            <person name="Li Y."/>
            <person name="Ning Z."/>
            <person name="He Z."/>
            <person name="Teodor R."/>
            <person name="Lu Y."/>
            <person name="Bowser T.A."/>
            <person name="Graham I.A."/>
            <person name="Ye K."/>
        </authorList>
    </citation>
    <scope>NUCLEOTIDE SEQUENCE [LARGE SCALE GENOMIC DNA]</scope>
    <source>
        <strain evidence="4">cv. HN1</strain>
        <tissue evidence="3">Leaves</tissue>
    </source>
</reference>
<dbReference type="PANTHER" id="PTHR31044">
    <property type="entry name" value="BETA-1,3 GLUCANASE"/>
    <property type="match status" value="1"/>
</dbReference>
<evidence type="ECO:0000313" key="4">
    <source>
        <dbReference type="Proteomes" id="UP000316621"/>
    </source>
</evidence>
<feature type="domain" description="X8" evidence="2">
    <location>
        <begin position="133"/>
        <end position="217"/>
    </location>
</feature>
<organism evidence="3 4">
    <name type="scientific">Papaver somniferum</name>
    <name type="common">Opium poppy</name>
    <dbReference type="NCBI Taxonomy" id="3469"/>
    <lineage>
        <taxon>Eukaryota</taxon>
        <taxon>Viridiplantae</taxon>
        <taxon>Streptophyta</taxon>
        <taxon>Embryophyta</taxon>
        <taxon>Tracheophyta</taxon>
        <taxon>Spermatophyta</taxon>
        <taxon>Magnoliopsida</taxon>
        <taxon>Ranunculales</taxon>
        <taxon>Papaveraceae</taxon>
        <taxon>Papaveroideae</taxon>
        <taxon>Papaver</taxon>
    </lineage>
</organism>
<accession>A0A4Y7JNA7</accession>
<evidence type="ECO:0000313" key="3">
    <source>
        <dbReference type="EMBL" id="RZC61451.1"/>
    </source>
</evidence>
<evidence type="ECO:0000259" key="2">
    <source>
        <dbReference type="SMART" id="SM00768"/>
    </source>
</evidence>
<protein>
    <recommendedName>
        <fullName evidence="2">X8 domain-containing protein</fullName>
    </recommendedName>
</protein>
<evidence type="ECO:0000256" key="1">
    <source>
        <dbReference type="ARBA" id="ARBA00022729"/>
    </source>
</evidence>
<dbReference type="Gramene" id="RZC61451">
    <property type="protein sequence ID" value="RZC61451"/>
    <property type="gene ID" value="C5167_023223"/>
</dbReference>
<dbReference type="EMBL" id="CM010719">
    <property type="protein sequence ID" value="RZC61451.1"/>
    <property type="molecule type" value="Genomic_DNA"/>
</dbReference>
<dbReference type="AlphaFoldDB" id="A0A4Y7JNA7"/>
<dbReference type="STRING" id="3469.A0A4Y7JNA7"/>
<dbReference type="Proteomes" id="UP000316621">
    <property type="component" value="Chromosome 5"/>
</dbReference>